<protein>
    <submittedName>
        <fullName evidence="2">Phospholipase YtpA</fullName>
        <ecNumber evidence="2">3.1.1.-</ecNumber>
    </submittedName>
</protein>
<gene>
    <name evidence="2" type="primary">ytpA</name>
    <name evidence="2" type="ORF">SCARUB_01810</name>
</gene>
<dbReference type="InterPro" id="IPR022742">
    <property type="entry name" value="Hydrolase_4"/>
</dbReference>
<dbReference type="Proteomes" id="UP000094056">
    <property type="component" value="Unassembled WGS sequence"/>
</dbReference>
<feature type="domain" description="Serine aminopeptidase S33" evidence="1">
    <location>
        <begin position="24"/>
        <end position="248"/>
    </location>
</feature>
<keyword evidence="2" id="KW-0378">Hydrolase</keyword>
<accession>A0A1E3XBR4</accession>
<organism evidence="2 3">
    <name type="scientific">Candidatus Scalindua rubra</name>
    <dbReference type="NCBI Taxonomy" id="1872076"/>
    <lineage>
        <taxon>Bacteria</taxon>
        <taxon>Pseudomonadati</taxon>
        <taxon>Planctomycetota</taxon>
        <taxon>Candidatus Brocadiia</taxon>
        <taxon>Candidatus Brocadiales</taxon>
        <taxon>Candidatus Scalinduaceae</taxon>
        <taxon>Candidatus Scalindua</taxon>
    </lineage>
</organism>
<reference evidence="2 3" key="1">
    <citation type="submission" date="2016-07" db="EMBL/GenBank/DDBJ databases">
        <title>Draft genome of Scalindua rubra, obtained from a brine-seawater interface in the Red Sea, sheds light on salt adaptation in anammox bacteria.</title>
        <authorList>
            <person name="Speth D.R."/>
            <person name="Lagkouvardos I."/>
            <person name="Wang Y."/>
            <person name="Qian P.-Y."/>
            <person name="Dutilh B.E."/>
            <person name="Jetten M.S."/>
        </authorList>
    </citation>
    <scope>NUCLEOTIDE SEQUENCE [LARGE SCALE GENOMIC DNA]</scope>
    <source>
        <strain evidence="2">BSI-1</strain>
    </source>
</reference>
<dbReference type="InterPro" id="IPR051044">
    <property type="entry name" value="MAG_DAG_Lipase"/>
</dbReference>
<comment type="caution">
    <text evidence="2">The sequence shown here is derived from an EMBL/GenBank/DDBJ whole genome shotgun (WGS) entry which is preliminary data.</text>
</comment>
<evidence type="ECO:0000313" key="3">
    <source>
        <dbReference type="Proteomes" id="UP000094056"/>
    </source>
</evidence>
<dbReference type="SUPFAM" id="SSF53474">
    <property type="entry name" value="alpha/beta-Hydrolases"/>
    <property type="match status" value="1"/>
</dbReference>
<dbReference type="Gene3D" id="3.40.50.1820">
    <property type="entry name" value="alpha/beta hydrolase"/>
    <property type="match status" value="1"/>
</dbReference>
<dbReference type="PANTHER" id="PTHR11614">
    <property type="entry name" value="PHOSPHOLIPASE-RELATED"/>
    <property type="match status" value="1"/>
</dbReference>
<evidence type="ECO:0000259" key="1">
    <source>
        <dbReference type="Pfam" id="PF12146"/>
    </source>
</evidence>
<dbReference type="AlphaFoldDB" id="A0A1E3XBR4"/>
<dbReference type="GO" id="GO:0016787">
    <property type="term" value="F:hydrolase activity"/>
    <property type="evidence" value="ECO:0007669"/>
    <property type="project" value="UniProtKB-KW"/>
</dbReference>
<dbReference type="Pfam" id="PF12146">
    <property type="entry name" value="Hydrolase_4"/>
    <property type="match status" value="1"/>
</dbReference>
<name>A0A1E3XBR4_9BACT</name>
<proteinExistence type="predicted"/>
<dbReference type="InterPro" id="IPR029058">
    <property type="entry name" value="AB_hydrolase_fold"/>
</dbReference>
<sequence length="271" mass="30712">MKQISKQPVLWHCETASQRKSIPVLFVHGMWGWHWYWSNFINVFASSGYECYAIDVQGHGTAWKSPIQGNVSLGKYVEEIKSAINIISEKDRPPILIGHSMGGLLVQKAVESIGISGIVLIASAVPKGITVIPTFRTALIFLKYSIPALFNRAIMPDEKEVKYMVFHNVKDEELRWALERYVPESGRAFWQLITSSVSVDNSKVNCPVLVVGGGKDRVINPRASKNLAKKYNTELLVFNDNSHWLIREDGWQKICKEILEWIEQNGKSLQQ</sequence>
<dbReference type="EMBL" id="MAYW01000039">
    <property type="protein sequence ID" value="ODS33048.1"/>
    <property type="molecule type" value="Genomic_DNA"/>
</dbReference>
<evidence type="ECO:0000313" key="2">
    <source>
        <dbReference type="EMBL" id="ODS33048.1"/>
    </source>
</evidence>
<dbReference type="EC" id="3.1.1.-" evidence="2"/>